<keyword evidence="2" id="KW-1185">Reference proteome</keyword>
<dbReference type="EMBL" id="CABPRU010000001">
    <property type="protein sequence ID" value="VVD73900.1"/>
    <property type="molecule type" value="Genomic_DNA"/>
</dbReference>
<name>A0A5E4SE27_9BURK</name>
<organism evidence="1 2">
    <name type="scientific">Pandoraea terrigena</name>
    <dbReference type="NCBI Taxonomy" id="2508292"/>
    <lineage>
        <taxon>Bacteria</taxon>
        <taxon>Pseudomonadati</taxon>
        <taxon>Pseudomonadota</taxon>
        <taxon>Betaproteobacteria</taxon>
        <taxon>Burkholderiales</taxon>
        <taxon>Burkholderiaceae</taxon>
        <taxon>Pandoraea</taxon>
    </lineage>
</organism>
<reference evidence="1 2" key="1">
    <citation type="submission" date="2019-08" db="EMBL/GenBank/DDBJ databases">
        <authorList>
            <person name="Peeters C."/>
        </authorList>
    </citation>
    <scope>NUCLEOTIDE SEQUENCE [LARGE SCALE GENOMIC DNA]</scope>
    <source>
        <strain evidence="1 2">LMG 31013</strain>
    </source>
</reference>
<evidence type="ECO:0000313" key="1">
    <source>
        <dbReference type="EMBL" id="VVD73900.1"/>
    </source>
</evidence>
<evidence type="ECO:0000313" key="2">
    <source>
        <dbReference type="Proteomes" id="UP000334380"/>
    </source>
</evidence>
<dbReference type="RefSeq" id="WP_150611463.1">
    <property type="nucleotide sequence ID" value="NZ_CABPRU010000001.1"/>
</dbReference>
<proteinExistence type="predicted"/>
<gene>
    <name evidence="1" type="ORF">PTE31013_00765</name>
</gene>
<dbReference type="AlphaFoldDB" id="A0A5E4SE27"/>
<sequence>MGPPASPYEQPMHDYCDSLLHLFCGERLINKLFGRVMQSHALGRVIVMHYEYLAGTGERPTLSRLQNLIGYSRTLASFFAVLRVARLISVEPDQDDRRLKYLVPGPRTIDGLRQWLIKHLECCESLGLIDRGGADRMRRDDIFFSHYVLHSRLILDNVTTQFPQFPLVNWAHQNECGDRIAFFLLREHCRCVLASTASHDTRHWLKLSSSQIASDLGISKSHVRNVINEAETRGVLTHNETRRAVTLSDAFVSQAHGWFVSTLSYFAETARRALADMAASVD</sequence>
<protein>
    <submittedName>
        <fullName evidence="1">Uncharacterized protein</fullName>
    </submittedName>
</protein>
<dbReference type="OrthoDB" id="9134196at2"/>
<dbReference type="Proteomes" id="UP000334380">
    <property type="component" value="Unassembled WGS sequence"/>
</dbReference>
<accession>A0A5E4SE27</accession>